<dbReference type="Proteomes" id="UP001221142">
    <property type="component" value="Unassembled WGS sequence"/>
</dbReference>
<feature type="repeat" description="TPR" evidence="1">
    <location>
        <begin position="8"/>
        <end position="41"/>
    </location>
</feature>
<keyword evidence="5" id="KW-1185">Reference proteome</keyword>
<sequence>MPPKRPTADELKAQGNEHFKAGDFSKASKCYSDAQKLDPKSSVYPSNLSAALFEEGDYLSCISAIDRWWRLYRPADFEENPLGPDSRVSLRLAGRLAKALGHAVRNGSLSTLRLHDLRDTIAELRIVSAAVDGAPSLEWDVIDDVVGRHEKAAEARTRFSTLPIFRKSVKPYMTYFTIGQDPLMSLGRKSDTCFSLGGVGDARHVYSTLVGVHRFHRKLGKKRQTALRVHFTLLDIHPAALARDLCMLMLLNQVMGTPPQRAETRAEIFATMFYTFAGVVMPEYCHARLEGVMQELRKIFKDDVSKLPSWINVNSGAVHKMDAILKLWLTVPRQWSTESVLSMHAPSSPSDALAFLSSAGGVSADYKAHTEGRVASHRQKIEMMIGQMTPQQRRNSGFEPPPKTASAQAKKEFDAQKERMVDMMLANILNDDGNMWMERIWYEEFKSFVPPSELWSRHPGMENFKLLDSLDKTRVDRSGFGTGPDKPPNFQNLNSFEAPGQIDKFNHRMGISSTDSNDKPDAPAYTNFVDLFSKVADAVKALKNQVTLEILCGELTQELSKMLLGCDHTRPASFPRTYQRGHLSNIPDYTHGTLNKIIYALPVVEEASSNCFLNTGVWSNDDEFIHTYTLLKPSDINKYLGCRIISKDAMHGTVILRRQEQTPVPLSRLASRVELITWLTRVLLYTVLPSSAQQGPFRVRLPNNLVAFVALLMHLSSIGYPGHWLGEFLQNVLEGRLTTDIAPYAAKFPIPVSDMTRRVARRVVRLDPWVVELETILATGLHGITFHVSLPRKDFEVLSHTDIAMFEATVDSSDPWLAMSHMMGSNPQPVEDPVVCLLFYKTSLKLSANGVIARLPDLVNGGTRGQELCGSVFVLTALEAFDVPTVRWRISKARAARMREEGWMMVAYRADEAASITTPVPAAKWRDVSFDSAYLDGLDID</sequence>
<dbReference type="Pfam" id="PF14737">
    <property type="entry name" value="DUF4470"/>
    <property type="match status" value="1"/>
</dbReference>
<dbReference type="EMBL" id="JARKIF010000042">
    <property type="protein sequence ID" value="KAJ7609070.1"/>
    <property type="molecule type" value="Genomic_DNA"/>
</dbReference>
<dbReference type="AlphaFoldDB" id="A0AAD7B3P3"/>
<gene>
    <name evidence="4" type="ORF">FB45DRAFT_945295</name>
</gene>
<accession>A0AAD7B3P3</accession>
<keyword evidence="1" id="KW-0802">TPR repeat</keyword>
<dbReference type="InterPro" id="IPR027974">
    <property type="entry name" value="DUF4470"/>
</dbReference>
<feature type="region of interest" description="Disordered" evidence="2">
    <location>
        <begin position="390"/>
        <end position="410"/>
    </location>
</feature>
<proteinExistence type="predicted"/>
<reference evidence="4" key="1">
    <citation type="submission" date="2023-03" db="EMBL/GenBank/DDBJ databases">
        <title>Massive genome expansion in bonnet fungi (Mycena s.s.) driven by repeated elements and novel gene families across ecological guilds.</title>
        <authorList>
            <consortium name="Lawrence Berkeley National Laboratory"/>
            <person name="Harder C.B."/>
            <person name="Miyauchi S."/>
            <person name="Viragh M."/>
            <person name="Kuo A."/>
            <person name="Thoen E."/>
            <person name="Andreopoulos B."/>
            <person name="Lu D."/>
            <person name="Skrede I."/>
            <person name="Drula E."/>
            <person name="Henrissat B."/>
            <person name="Morin E."/>
            <person name="Kohler A."/>
            <person name="Barry K."/>
            <person name="LaButti K."/>
            <person name="Morin E."/>
            <person name="Salamov A."/>
            <person name="Lipzen A."/>
            <person name="Mereny Z."/>
            <person name="Hegedus B."/>
            <person name="Baldrian P."/>
            <person name="Stursova M."/>
            <person name="Weitz H."/>
            <person name="Taylor A."/>
            <person name="Grigoriev I.V."/>
            <person name="Nagy L.G."/>
            <person name="Martin F."/>
            <person name="Kauserud H."/>
        </authorList>
    </citation>
    <scope>NUCLEOTIDE SEQUENCE</scope>
    <source>
        <strain evidence="4">9284</strain>
    </source>
</reference>
<dbReference type="SMART" id="SM00028">
    <property type="entry name" value="TPR"/>
    <property type="match status" value="1"/>
</dbReference>
<dbReference type="PROSITE" id="PS50005">
    <property type="entry name" value="TPR"/>
    <property type="match status" value="1"/>
</dbReference>
<evidence type="ECO:0000256" key="1">
    <source>
        <dbReference type="PROSITE-ProRule" id="PRU00339"/>
    </source>
</evidence>
<feature type="domain" description="DUF4470" evidence="3">
    <location>
        <begin position="192"/>
        <end position="276"/>
    </location>
</feature>
<dbReference type="Gene3D" id="1.25.40.10">
    <property type="entry name" value="Tetratricopeptide repeat domain"/>
    <property type="match status" value="1"/>
</dbReference>
<protein>
    <recommendedName>
        <fullName evidence="3">DUF4470 domain-containing protein</fullName>
    </recommendedName>
</protein>
<dbReference type="SUPFAM" id="SSF48452">
    <property type="entry name" value="TPR-like"/>
    <property type="match status" value="1"/>
</dbReference>
<evidence type="ECO:0000313" key="4">
    <source>
        <dbReference type="EMBL" id="KAJ7609070.1"/>
    </source>
</evidence>
<evidence type="ECO:0000259" key="3">
    <source>
        <dbReference type="Pfam" id="PF14737"/>
    </source>
</evidence>
<comment type="caution">
    <text evidence="4">The sequence shown here is derived from an EMBL/GenBank/DDBJ whole genome shotgun (WGS) entry which is preliminary data.</text>
</comment>
<dbReference type="InterPro" id="IPR019734">
    <property type="entry name" value="TPR_rpt"/>
</dbReference>
<evidence type="ECO:0000256" key="2">
    <source>
        <dbReference type="SAM" id="MobiDB-lite"/>
    </source>
</evidence>
<dbReference type="InterPro" id="IPR011990">
    <property type="entry name" value="TPR-like_helical_dom_sf"/>
</dbReference>
<evidence type="ECO:0000313" key="5">
    <source>
        <dbReference type="Proteomes" id="UP001221142"/>
    </source>
</evidence>
<organism evidence="4 5">
    <name type="scientific">Roridomyces roridus</name>
    <dbReference type="NCBI Taxonomy" id="1738132"/>
    <lineage>
        <taxon>Eukaryota</taxon>
        <taxon>Fungi</taxon>
        <taxon>Dikarya</taxon>
        <taxon>Basidiomycota</taxon>
        <taxon>Agaricomycotina</taxon>
        <taxon>Agaricomycetes</taxon>
        <taxon>Agaricomycetidae</taxon>
        <taxon>Agaricales</taxon>
        <taxon>Marasmiineae</taxon>
        <taxon>Mycenaceae</taxon>
        <taxon>Roridomyces</taxon>
    </lineage>
</organism>
<name>A0AAD7B3P3_9AGAR</name>